<evidence type="ECO:0000313" key="2">
    <source>
        <dbReference type="EMBL" id="SVD40671.1"/>
    </source>
</evidence>
<keyword evidence="1" id="KW-0472">Membrane</keyword>
<protein>
    <submittedName>
        <fullName evidence="2">Uncharacterized protein</fullName>
    </submittedName>
</protein>
<gene>
    <name evidence="2" type="ORF">METZ01_LOCUS393525</name>
</gene>
<feature type="non-terminal residue" evidence="2">
    <location>
        <position position="1"/>
    </location>
</feature>
<name>A0A382V449_9ZZZZ</name>
<proteinExistence type="predicted"/>
<sequence>PIEGMGLGLFTIITMIVQWAIVLIIFIFVLNNKVADSVKKGPVSDGEFDDDVEWAEEV</sequence>
<evidence type="ECO:0000256" key="1">
    <source>
        <dbReference type="SAM" id="Phobius"/>
    </source>
</evidence>
<feature type="transmembrane region" description="Helical" evidence="1">
    <location>
        <begin position="6"/>
        <end position="30"/>
    </location>
</feature>
<dbReference type="AlphaFoldDB" id="A0A382V449"/>
<reference evidence="2" key="1">
    <citation type="submission" date="2018-05" db="EMBL/GenBank/DDBJ databases">
        <authorList>
            <person name="Lanie J.A."/>
            <person name="Ng W.-L."/>
            <person name="Kazmierczak K.M."/>
            <person name="Andrzejewski T.M."/>
            <person name="Davidsen T.M."/>
            <person name="Wayne K.J."/>
            <person name="Tettelin H."/>
            <person name="Glass J.I."/>
            <person name="Rusch D."/>
            <person name="Podicherti R."/>
            <person name="Tsui H.-C.T."/>
            <person name="Winkler M.E."/>
        </authorList>
    </citation>
    <scope>NUCLEOTIDE SEQUENCE</scope>
</reference>
<keyword evidence="1" id="KW-0812">Transmembrane</keyword>
<keyword evidence="1" id="KW-1133">Transmembrane helix</keyword>
<dbReference type="EMBL" id="UINC01148654">
    <property type="protein sequence ID" value="SVD40671.1"/>
    <property type="molecule type" value="Genomic_DNA"/>
</dbReference>
<organism evidence="2">
    <name type="scientific">marine metagenome</name>
    <dbReference type="NCBI Taxonomy" id="408172"/>
    <lineage>
        <taxon>unclassified sequences</taxon>
        <taxon>metagenomes</taxon>
        <taxon>ecological metagenomes</taxon>
    </lineage>
</organism>
<accession>A0A382V449</accession>